<protein>
    <submittedName>
        <fullName evidence="2">Uncharacterized protein</fullName>
    </submittedName>
</protein>
<evidence type="ECO:0000313" key="3">
    <source>
        <dbReference type="Proteomes" id="UP000649739"/>
    </source>
</evidence>
<gene>
    <name evidence="2" type="ORF">GCM10010123_07300</name>
</gene>
<dbReference type="AlphaFoldDB" id="A0A8J3B3J0"/>
<dbReference type="EMBL" id="BMQB01000001">
    <property type="protein sequence ID" value="GGJ79988.1"/>
    <property type="molecule type" value="Genomic_DNA"/>
</dbReference>
<sequence>MRQGSETAAYWLPDHPDHPDPPGERSLRLTVVDVPIDGPPPLPIGPVHRPSCAYPALASAAHPDPLRALVDTFGHACATFHERRRELIGEVRKRYAPPV</sequence>
<reference evidence="2" key="2">
    <citation type="submission" date="2020-09" db="EMBL/GenBank/DDBJ databases">
        <authorList>
            <person name="Sun Q."/>
            <person name="Ohkuma M."/>
        </authorList>
    </citation>
    <scope>NUCLEOTIDE SEQUENCE</scope>
    <source>
        <strain evidence="2">JCM 3090</strain>
    </source>
</reference>
<dbReference type="RefSeq" id="WP_189168536.1">
    <property type="nucleotide sequence ID" value="NZ_BMQB01000001.1"/>
</dbReference>
<organism evidence="2 3">
    <name type="scientific">Pilimelia anulata</name>
    <dbReference type="NCBI Taxonomy" id="53371"/>
    <lineage>
        <taxon>Bacteria</taxon>
        <taxon>Bacillati</taxon>
        <taxon>Actinomycetota</taxon>
        <taxon>Actinomycetes</taxon>
        <taxon>Micromonosporales</taxon>
        <taxon>Micromonosporaceae</taxon>
        <taxon>Pilimelia</taxon>
    </lineage>
</organism>
<feature type="compositionally biased region" description="Basic and acidic residues" evidence="1">
    <location>
        <begin position="14"/>
        <end position="26"/>
    </location>
</feature>
<accession>A0A8J3B3J0</accession>
<evidence type="ECO:0000256" key="1">
    <source>
        <dbReference type="SAM" id="MobiDB-lite"/>
    </source>
</evidence>
<proteinExistence type="predicted"/>
<reference evidence="2" key="1">
    <citation type="journal article" date="2014" name="Int. J. Syst. Evol. Microbiol.">
        <title>Complete genome sequence of Corynebacterium casei LMG S-19264T (=DSM 44701T), isolated from a smear-ripened cheese.</title>
        <authorList>
            <consortium name="US DOE Joint Genome Institute (JGI-PGF)"/>
            <person name="Walter F."/>
            <person name="Albersmeier A."/>
            <person name="Kalinowski J."/>
            <person name="Ruckert C."/>
        </authorList>
    </citation>
    <scope>NUCLEOTIDE SEQUENCE</scope>
    <source>
        <strain evidence="2">JCM 3090</strain>
    </source>
</reference>
<comment type="caution">
    <text evidence="2">The sequence shown here is derived from an EMBL/GenBank/DDBJ whole genome shotgun (WGS) entry which is preliminary data.</text>
</comment>
<evidence type="ECO:0000313" key="2">
    <source>
        <dbReference type="EMBL" id="GGJ79988.1"/>
    </source>
</evidence>
<name>A0A8J3B3J0_9ACTN</name>
<dbReference type="Proteomes" id="UP000649739">
    <property type="component" value="Unassembled WGS sequence"/>
</dbReference>
<feature type="region of interest" description="Disordered" evidence="1">
    <location>
        <begin position="1"/>
        <end position="26"/>
    </location>
</feature>
<keyword evidence="3" id="KW-1185">Reference proteome</keyword>